<accession>A0A5B7CVL0</accession>
<dbReference type="EMBL" id="VSRR010000246">
    <property type="protein sequence ID" value="MPC12921.1"/>
    <property type="molecule type" value="Genomic_DNA"/>
</dbReference>
<reference evidence="1 2" key="1">
    <citation type="submission" date="2019-05" db="EMBL/GenBank/DDBJ databases">
        <title>Another draft genome of Portunus trituberculatus and its Hox gene families provides insights of decapod evolution.</title>
        <authorList>
            <person name="Jeong J.-H."/>
            <person name="Song I."/>
            <person name="Kim S."/>
            <person name="Choi T."/>
            <person name="Kim D."/>
            <person name="Ryu S."/>
            <person name="Kim W."/>
        </authorList>
    </citation>
    <scope>NUCLEOTIDE SEQUENCE [LARGE SCALE GENOMIC DNA]</scope>
    <source>
        <tissue evidence="1">Muscle</tissue>
    </source>
</reference>
<evidence type="ECO:0000313" key="1">
    <source>
        <dbReference type="EMBL" id="MPC12921.1"/>
    </source>
</evidence>
<comment type="caution">
    <text evidence="1">The sequence shown here is derived from an EMBL/GenBank/DDBJ whole genome shotgun (WGS) entry which is preliminary data.</text>
</comment>
<organism evidence="1 2">
    <name type="scientific">Portunus trituberculatus</name>
    <name type="common">Swimming crab</name>
    <name type="synonym">Neptunus trituberculatus</name>
    <dbReference type="NCBI Taxonomy" id="210409"/>
    <lineage>
        <taxon>Eukaryota</taxon>
        <taxon>Metazoa</taxon>
        <taxon>Ecdysozoa</taxon>
        <taxon>Arthropoda</taxon>
        <taxon>Crustacea</taxon>
        <taxon>Multicrustacea</taxon>
        <taxon>Malacostraca</taxon>
        <taxon>Eumalacostraca</taxon>
        <taxon>Eucarida</taxon>
        <taxon>Decapoda</taxon>
        <taxon>Pleocyemata</taxon>
        <taxon>Brachyura</taxon>
        <taxon>Eubrachyura</taxon>
        <taxon>Portunoidea</taxon>
        <taxon>Portunidae</taxon>
        <taxon>Portuninae</taxon>
        <taxon>Portunus</taxon>
    </lineage>
</organism>
<gene>
    <name evidence="1" type="ORF">E2C01_005636</name>
</gene>
<sequence length="104" mass="11300">MIHKHGWNGFRGQLCAGNDERGDFTSTITIRNVDEFAPPAEPHFGVLLRLWGARAPRCCAAATCNQARGCGLPQDALVEYLEDSVVLQASPAAAVWWPLYSSGN</sequence>
<proteinExistence type="predicted"/>
<dbReference type="AlphaFoldDB" id="A0A5B7CVL0"/>
<protein>
    <submittedName>
        <fullName evidence="1">Uncharacterized protein</fullName>
    </submittedName>
</protein>
<keyword evidence="2" id="KW-1185">Reference proteome</keyword>
<name>A0A5B7CVL0_PORTR</name>
<evidence type="ECO:0000313" key="2">
    <source>
        <dbReference type="Proteomes" id="UP000324222"/>
    </source>
</evidence>
<dbReference type="Proteomes" id="UP000324222">
    <property type="component" value="Unassembled WGS sequence"/>
</dbReference>